<dbReference type="AlphaFoldDB" id="A0A0A2T9I0"/>
<dbReference type="OrthoDB" id="573733at2"/>
<dbReference type="eggNOG" id="COG5460">
    <property type="taxonomic scope" value="Bacteria"/>
</dbReference>
<dbReference type="Proteomes" id="UP000030147">
    <property type="component" value="Unassembled WGS sequence"/>
</dbReference>
<evidence type="ECO:0000313" key="1">
    <source>
        <dbReference type="EMBL" id="KGP71068.1"/>
    </source>
</evidence>
<proteinExistence type="predicted"/>
<evidence type="ECO:0000313" key="2">
    <source>
        <dbReference type="Proteomes" id="UP000030147"/>
    </source>
</evidence>
<dbReference type="InterPro" id="IPR018680">
    <property type="entry name" value="DUF2164"/>
</dbReference>
<name>A0A0A2T9I0_9BACI</name>
<comment type="caution">
    <text evidence="1">The sequence shown here is derived from an EMBL/GenBank/DDBJ whole genome shotgun (WGS) entry which is preliminary data.</text>
</comment>
<accession>A0A0A2T9I0</accession>
<reference evidence="1 2" key="1">
    <citation type="journal article" date="2015" name="Stand. Genomic Sci.">
        <title>High quality draft genome sequence of the moderately halophilic bacterium Pontibacillus yanchengensis Y32(T) and comparison among Pontibacillus genomes.</title>
        <authorList>
            <person name="Huang J."/>
            <person name="Qiao Z.X."/>
            <person name="Tang J.W."/>
            <person name="Wang G."/>
        </authorList>
    </citation>
    <scope>NUCLEOTIDE SEQUENCE [LARGE SCALE GENOMIC DNA]</scope>
    <source>
        <strain evidence="1 2">Y32</strain>
    </source>
</reference>
<keyword evidence="2" id="KW-1185">Reference proteome</keyword>
<dbReference type="RefSeq" id="WP_036823979.1">
    <property type="nucleotide sequence ID" value="NZ_AVBF01000086.1"/>
</dbReference>
<dbReference type="EMBL" id="AVBF01000086">
    <property type="protein sequence ID" value="KGP71068.1"/>
    <property type="molecule type" value="Genomic_DNA"/>
</dbReference>
<sequence length="83" mass="9808">MDISLTKEEKQQVIDHIQNYFELERGEEIGNLGADQFYEFLMKEIGPFIYNKGVKDAKKMLEQKMMDLDEDIASLEKPTYTQR</sequence>
<evidence type="ECO:0008006" key="3">
    <source>
        <dbReference type="Google" id="ProtNLM"/>
    </source>
</evidence>
<protein>
    <recommendedName>
        <fullName evidence="3">DUF2164 domain-containing protein</fullName>
    </recommendedName>
</protein>
<organism evidence="1 2">
    <name type="scientific">Pontibacillus yanchengensis Y32</name>
    <dbReference type="NCBI Taxonomy" id="1385514"/>
    <lineage>
        <taxon>Bacteria</taxon>
        <taxon>Bacillati</taxon>
        <taxon>Bacillota</taxon>
        <taxon>Bacilli</taxon>
        <taxon>Bacillales</taxon>
        <taxon>Bacillaceae</taxon>
        <taxon>Pontibacillus</taxon>
    </lineage>
</organism>
<dbReference type="Pfam" id="PF09932">
    <property type="entry name" value="DUF2164"/>
    <property type="match status" value="1"/>
</dbReference>
<gene>
    <name evidence="1" type="ORF">N782_21920</name>
</gene>